<comment type="caution">
    <text evidence="1">The sequence shown here is derived from an EMBL/GenBank/DDBJ whole genome shotgun (WGS) entry which is preliminary data.</text>
</comment>
<evidence type="ECO:0000313" key="2">
    <source>
        <dbReference type="Proteomes" id="UP001596060"/>
    </source>
</evidence>
<dbReference type="Pfam" id="PF10711">
    <property type="entry name" value="DUF2513"/>
    <property type="match status" value="1"/>
</dbReference>
<dbReference type="RefSeq" id="WP_377817214.1">
    <property type="nucleotide sequence ID" value="NZ_JBHSLU010000046.1"/>
</dbReference>
<accession>A0ABW0P749</accession>
<proteinExistence type="predicted"/>
<dbReference type="EMBL" id="JBHSLU010000046">
    <property type="protein sequence ID" value="MFC5506559.1"/>
    <property type="molecule type" value="Genomic_DNA"/>
</dbReference>
<dbReference type="InterPro" id="IPR019650">
    <property type="entry name" value="DUF2513"/>
</dbReference>
<reference evidence="2" key="1">
    <citation type="journal article" date="2019" name="Int. J. Syst. Evol. Microbiol.">
        <title>The Global Catalogue of Microorganisms (GCM) 10K type strain sequencing project: providing services to taxonomists for standard genome sequencing and annotation.</title>
        <authorList>
            <consortium name="The Broad Institute Genomics Platform"/>
            <consortium name="The Broad Institute Genome Sequencing Center for Infectious Disease"/>
            <person name="Wu L."/>
            <person name="Ma J."/>
        </authorList>
    </citation>
    <scope>NUCLEOTIDE SEQUENCE [LARGE SCALE GENOMIC DNA]</scope>
    <source>
        <strain evidence="2">CCUG 43117</strain>
    </source>
</reference>
<gene>
    <name evidence="1" type="ORF">ACFPN9_14975</name>
</gene>
<organism evidence="1 2">
    <name type="scientific">Bosea massiliensis</name>
    <dbReference type="NCBI Taxonomy" id="151419"/>
    <lineage>
        <taxon>Bacteria</taxon>
        <taxon>Pseudomonadati</taxon>
        <taxon>Pseudomonadota</taxon>
        <taxon>Alphaproteobacteria</taxon>
        <taxon>Hyphomicrobiales</taxon>
        <taxon>Boseaceae</taxon>
        <taxon>Bosea</taxon>
    </lineage>
</organism>
<evidence type="ECO:0000313" key="1">
    <source>
        <dbReference type="EMBL" id="MFC5506559.1"/>
    </source>
</evidence>
<sequence length="127" mass="14415">MEIIRTLLLKLEQMEMDPGSMRGLSCYRDELKIEGVTGEAIGHHLEMMIDAGLIHVDKGRMINGHEIYFQRVSWQGHEFIASIRDQEVWKQTKEVARKGGVEAIAAVWDIAKAIGKAELKRRTGLDI</sequence>
<protein>
    <submittedName>
        <fullName evidence="1">DUF2513 domain-containing protein</fullName>
    </submittedName>
</protein>
<keyword evidence="2" id="KW-1185">Reference proteome</keyword>
<name>A0ABW0P749_9HYPH</name>
<dbReference type="Proteomes" id="UP001596060">
    <property type="component" value="Unassembled WGS sequence"/>
</dbReference>